<sequence>MFSMLEESRRTKLWLAIMMAFVFVASLSIVLFYGDHFLLGTYEKLNNDDVKYVNSAKILLNYHTLAYNSGTKPTAFIMPGVPLILSGLMLIFGQNDTAVMAYRVLQATLQSGSIFLLFVLARYVLNSRIAMIVCAISCFYLPDYFTAGVILSEAWFKTIFMLLLTFTIVAIEKRQLRYYIIVAVFLAMACYFKPQAVLYPIVFAIPWFMHKYSWKQMISFTMVIIVTFCLLLTPWWVRNYESFGKWIPFTNSAGSPFLQGALIFDKLPSDGFFVQYPQYTPKNILLGSEEAKVVTAKRILYYGLTHEPLKYLAWHTVIKTALLYIAPFYWKPILGIHYPVMITFQIIMFFMAIMGIVLSFIQKKAKKLVILLAFSYFTLIYLPFVTFDRYGYPNHFILLIFAAFCGERLFSNYKTRRNLHQSLRQARGEA</sequence>
<evidence type="ECO:0000259" key="9">
    <source>
        <dbReference type="Pfam" id="PF13231"/>
    </source>
</evidence>
<reference evidence="11" key="1">
    <citation type="submission" date="2018-11" db="EMBL/GenBank/DDBJ databases">
        <title>Complete genome sequence of Paenibacillus sp. ML311-T8.</title>
        <authorList>
            <person name="Nam Y.-D."/>
            <person name="Kang J."/>
            <person name="Chung W.-H."/>
            <person name="Park Y.S."/>
        </authorList>
    </citation>
    <scope>NUCLEOTIDE SEQUENCE [LARGE SCALE GENOMIC DNA]</scope>
    <source>
        <strain evidence="11">ML311-T8</strain>
    </source>
</reference>
<dbReference type="EMBL" id="CP034235">
    <property type="protein sequence ID" value="QGQ97983.1"/>
    <property type="molecule type" value="Genomic_DNA"/>
</dbReference>
<feature type="transmembrane region" description="Helical" evidence="8">
    <location>
        <begin position="392"/>
        <end position="410"/>
    </location>
</feature>
<evidence type="ECO:0000256" key="4">
    <source>
        <dbReference type="ARBA" id="ARBA00022679"/>
    </source>
</evidence>
<dbReference type="InterPro" id="IPR050297">
    <property type="entry name" value="LipidA_mod_glycosyltrf_83"/>
</dbReference>
<keyword evidence="6 8" id="KW-1133">Transmembrane helix</keyword>
<protein>
    <submittedName>
        <fullName evidence="10">Dolichyl-phosphate-mannose--protein mannosyltransferase</fullName>
    </submittedName>
</protein>
<feature type="transmembrane region" description="Helical" evidence="8">
    <location>
        <begin position="12"/>
        <end position="34"/>
    </location>
</feature>
<dbReference type="GO" id="GO:0009103">
    <property type="term" value="P:lipopolysaccharide biosynthetic process"/>
    <property type="evidence" value="ECO:0007669"/>
    <property type="project" value="UniProtKB-ARBA"/>
</dbReference>
<feature type="domain" description="Glycosyltransferase RgtA/B/C/D-like" evidence="9">
    <location>
        <begin position="79"/>
        <end position="232"/>
    </location>
</feature>
<evidence type="ECO:0000256" key="2">
    <source>
        <dbReference type="ARBA" id="ARBA00022475"/>
    </source>
</evidence>
<feature type="transmembrane region" description="Helical" evidence="8">
    <location>
        <begin position="114"/>
        <end position="142"/>
    </location>
</feature>
<evidence type="ECO:0000313" key="10">
    <source>
        <dbReference type="EMBL" id="QGQ97983.1"/>
    </source>
</evidence>
<evidence type="ECO:0000256" key="5">
    <source>
        <dbReference type="ARBA" id="ARBA00022692"/>
    </source>
</evidence>
<keyword evidence="4 10" id="KW-0808">Transferase</keyword>
<dbReference type="PANTHER" id="PTHR33908:SF11">
    <property type="entry name" value="MEMBRANE PROTEIN"/>
    <property type="match status" value="1"/>
</dbReference>
<feature type="transmembrane region" description="Helical" evidence="8">
    <location>
        <begin position="368"/>
        <end position="386"/>
    </location>
</feature>
<dbReference type="Pfam" id="PF13231">
    <property type="entry name" value="PMT_2"/>
    <property type="match status" value="1"/>
</dbReference>
<keyword evidence="3 10" id="KW-0328">Glycosyltransferase</keyword>
<dbReference type="GO" id="GO:0016763">
    <property type="term" value="F:pentosyltransferase activity"/>
    <property type="evidence" value="ECO:0007669"/>
    <property type="project" value="TreeGrafter"/>
</dbReference>
<dbReference type="Proteomes" id="UP000426246">
    <property type="component" value="Chromosome"/>
</dbReference>
<keyword evidence="7 8" id="KW-0472">Membrane</keyword>
<dbReference type="PANTHER" id="PTHR33908">
    <property type="entry name" value="MANNOSYLTRANSFERASE YKCB-RELATED"/>
    <property type="match status" value="1"/>
</dbReference>
<keyword evidence="5 8" id="KW-0812">Transmembrane</keyword>
<evidence type="ECO:0000256" key="1">
    <source>
        <dbReference type="ARBA" id="ARBA00004651"/>
    </source>
</evidence>
<organism evidence="10 11">
    <name type="scientific">Paenibacillus psychroresistens</name>
    <dbReference type="NCBI Taxonomy" id="1778678"/>
    <lineage>
        <taxon>Bacteria</taxon>
        <taxon>Bacillati</taxon>
        <taxon>Bacillota</taxon>
        <taxon>Bacilli</taxon>
        <taxon>Bacillales</taxon>
        <taxon>Paenibacillaceae</taxon>
        <taxon>Paenibacillus</taxon>
    </lineage>
</organism>
<keyword evidence="2" id="KW-1003">Cell membrane</keyword>
<evidence type="ECO:0000256" key="7">
    <source>
        <dbReference type="ARBA" id="ARBA00023136"/>
    </source>
</evidence>
<dbReference type="RefSeq" id="WP_155703077.1">
    <property type="nucleotide sequence ID" value="NZ_CP034235.1"/>
</dbReference>
<dbReference type="InterPro" id="IPR038731">
    <property type="entry name" value="RgtA/B/C-like"/>
</dbReference>
<feature type="transmembrane region" description="Helical" evidence="8">
    <location>
        <begin position="336"/>
        <end position="361"/>
    </location>
</feature>
<comment type="subcellular location">
    <subcellularLocation>
        <location evidence="1">Cell membrane</location>
        <topology evidence="1">Multi-pass membrane protein</topology>
    </subcellularLocation>
</comment>
<feature type="transmembrane region" description="Helical" evidence="8">
    <location>
        <begin position="154"/>
        <end position="171"/>
    </location>
</feature>
<feature type="transmembrane region" description="Helical" evidence="8">
    <location>
        <begin position="311"/>
        <end position="330"/>
    </location>
</feature>
<proteinExistence type="predicted"/>
<feature type="transmembrane region" description="Helical" evidence="8">
    <location>
        <begin position="217"/>
        <end position="237"/>
    </location>
</feature>
<evidence type="ECO:0000313" key="11">
    <source>
        <dbReference type="Proteomes" id="UP000426246"/>
    </source>
</evidence>
<keyword evidence="11" id="KW-1185">Reference proteome</keyword>
<dbReference type="OrthoDB" id="136232at2"/>
<evidence type="ECO:0000256" key="8">
    <source>
        <dbReference type="SAM" id="Phobius"/>
    </source>
</evidence>
<feature type="transmembrane region" description="Helical" evidence="8">
    <location>
        <begin position="178"/>
        <end position="205"/>
    </location>
</feature>
<dbReference type="GO" id="GO:0005886">
    <property type="term" value="C:plasma membrane"/>
    <property type="evidence" value="ECO:0007669"/>
    <property type="project" value="UniProtKB-SubCell"/>
</dbReference>
<dbReference type="KEGG" id="ppsc:EHS13_25360"/>
<evidence type="ECO:0000256" key="6">
    <source>
        <dbReference type="ARBA" id="ARBA00022989"/>
    </source>
</evidence>
<evidence type="ECO:0000256" key="3">
    <source>
        <dbReference type="ARBA" id="ARBA00022676"/>
    </source>
</evidence>
<dbReference type="AlphaFoldDB" id="A0A6B8RR70"/>
<accession>A0A6B8RR70</accession>
<gene>
    <name evidence="10" type="ORF">EHS13_25360</name>
</gene>
<feature type="transmembrane region" description="Helical" evidence="8">
    <location>
        <begin position="75"/>
        <end position="93"/>
    </location>
</feature>
<name>A0A6B8RR70_9BACL</name>